<feature type="transmembrane region" description="Helical" evidence="5">
    <location>
        <begin position="21"/>
        <end position="40"/>
    </location>
</feature>
<dbReference type="STRING" id="1121131.SAMN02745229_03833"/>
<keyword evidence="3 5" id="KW-1133">Transmembrane helix</keyword>
<dbReference type="GO" id="GO:0016020">
    <property type="term" value="C:membrane"/>
    <property type="evidence" value="ECO:0007669"/>
    <property type="project" value="UniProtKB-SubCell"/>
</dbReference>
<evidence type="ECO:0000256" key="2">
    <source>
        <dbReference type="ARBA" id="ARBA00022692"/>
    </source>
</evidence>
<evidence type="ECO:0000313" key="7">
    <source>
        <dbReference type="EMBL" id="SHI91811.1"/>
    </source>
</evidence>
<comment type="subcellular location">
    <subcellularLocation>
        <location evidence="1">Membrane</location>
        <topology evidence="1">Multi-pass membrane protein</topology>
    </subcellularLocation>
</comment>
<protein>
    <submittedName>
        <fullName evidence="7">Multidrug/hemolysin transport system permease protein</fullName>
    </submittedName>
</protein>
<dbReference type="GeneID" id="89511057"/>
<dbReference type="OrthoDB" id="162334at2"/>
<dbReference type="GO" id="GO:0140359">
    <property type="term" value="F:ABC-type transporter activity"/>
    <property type="evidence" value="ECO:0007669"/>
    <property type="project" value="InterPro"/>
</dbReference>
<evidence type="ECO:0000259" key="6">
    <source>
        <dbReference type="Pfam" id="PF12698"/>
    </source>
</evidence>
<organism evidence="7 8">
    <name type="scientific">Butyrivibrio fibrisolvens DSM 3071</name>
    <dbReference type="NCBI Taxonomy" id="1121131"/>
    <lineage>
        <taxon>Bacteria</taxon>
        <taxon>Bacillati</taxon>
        <taxon>Bacillota</taxon>
        <taxon>Clostridia</taxon>
        <taxon>Lachnospirales</taxon>
        <taxon>Lachnospiraceae</taxon>
        <taxon>Butyrivibrio</taxon>
    </lineage>
</organism>
<evidence type="ECO:0000256" key="4">
    <source>
        <dbReference type="ARBA" id="ARBA00023136"/>
    </source>
</evidence>
<dbReference type="Proteomes" id="UP000184278">
    <property type="component" value="Unassembled WGS sequence"/>
</dbReference>
<reference evidence="8" key="1">
    <citation type="submission" date="2016-11" db="EMBL/GenBank/DDBJ databases">
        <authorList>
            <person name="Varghese N."/>
            <person name="Submissions S."/>
        </authorList>
    </citation>
    <scope>NUCLEOTIDE SEQUENCE [LARGE SCALE GENOMIC DNA]</scope>
    <source>
        <strain evidence="8">DSM 3071</strain>
    </source>
</reference>
<feature type="transmembrane region" description="Helical" evidence="5">
    <location>
        <begin position="275"/>
        <end position="297"/>
    </location>
</feature>
<sequence length="303" mass="33454">MRSFTAINKRNLSLYFRDYSAVFFSLLSMLIIIVLMVFFLGDINNSDLLDAIKMVPGRGGDSDVTTIKNFSFLWTCAGIMTINASTVTHAFYSNMIKDRTGNRLNSLFVMPVKRPVFVLGYVSSAWIAGVIMCVITLIVTEIIGVIKGMDVLPVKTHFELLALIMLNTFVYSAVMFLFASVIKSQSAWSGIGIILGTLAGFLGGIYFPLGQMSEGMQKAVKCFPFIYGSSLFRKVMLNPIEKNLFEGTPDTMRSEVDRIMGMDLFLGDSRLSGGASVGILVAVGVIFIIFSTMYLTISKKKDR</sequence>
<dbReference type="InterPro" id="IPR051784">
    <property type="entry name" value="Nod_factor_ABC_transporter"/>
</dbReference>
<dbReference type="AlphaFoldDB" id="A0A1M6F2B4"/>
<feature type="transmembrane region" description="Helical" evidence="5">
    <location>
        <begin position="188"/>
        <end position="209"/>
    </location>
</feature>
<keyword evidence="8" id="KW-1185">Reference proteome</keyword>
<feature type="transmembrane region" description="Helical" evidence="5">
    <location>
        <begin position="72"/>
        <end position="95"/>
    </location>
</feature>
<proteinExistence type="predicted"/>
<dbReference type="PANTHER" id="PTHR43229">
    <property type="entry name" value="NODULATION PROTEIN J"/>
    <property type="match status" value="1"/>
</dbReference>
<evidence type="ECO:0000256" key="1">
    <source>
        <dbReference type="ARBA" id="ARBA00004141"/>
    </source>
</evidence>
<evidence type="ECO:0000256" key="5">
    <source>
        <dbReference type="SAM" id="Phobius"/>
    </source>
</evidence>
<feature type="transmembrane region" description="Helical" evidence="5">
    <location>
        <begin position="116"/>
        <end position="140"/>
    </location>
</feature>
<name>A0A1M6F2B4_BUTFI</name>
<dbReference type="Pfam" id="PF12698">
    <property type="entry name" value="ABC2_membrane_3"/>
    <property type="match status" value="1"/>
</dbReference>
<dbReference type="InterPro" id="IPR013525">
    <property type="entry name" value="ABC2_TM"/>
</dbReference>
<feature type="transmembrane region" description="Helical" evidence="5">
    <location>
        <begin position="160"/>
        <end position="181"/>
    </location>
</feature>
<evidence type="ECO:0000256" key="3">
    <source>
        <dbReference type="ARBA" id="ARBA00022989"/>
    </source>
</evidence>
<dbReference type="PANTHER" id="PTHR43229:SF2">
    <property type="entry name" value="NODULATION PROTEIN J"/>
    <property type="match status" value="1"/>
</dbReference>
<dbReference type="EMBL" id="FQXK01000047">
    <property type="protein sequence ID" value="SHI91811.1"/>
    <property type="molecule type" value="Genomic_DNA"/>
</dbReference>
<keyword evidence="4 5" id="KW-0472">Membrane</keyword>
<accession>A0A1M6F2B4</accession>
<keyword evidence="2 5" id="KW-0812">Transmembrane</keyword>
<feature type="domain" description="ABC-2 type transporter transmembrane" evidence="6">
    <location>
        <begin position="72"/>
        <end position="291"/>
    </location>
</feature>
<dbReference type="RefSeq" id="WP_073390146.1">
    <property type="nucleotide sequence ID" value="NZ_FQXK01000047.1"/>
</dbReference>
<evidence type="ECO:0000313" key="8">
    <source>
        <dbReference type="Proteomes" id="UP000184278"/>
    </source>
</evidence>
<gene>
    <name evidence="7" type="ORF">SAMN02745229_03833</name>
</gene>